<accession>A0ACC3YTE4</accession>
<sequence length="113" mass="12879">MAEVMKRRSGREIPCYTQEPDYTHISRRFLQNHDFTVLDGVKGFLEVDDTTLVFTCSPNVPVKQIVAELARPAIIVWDADKMRLRREARGEAEAQVDGFGQGSETLRYVSHLP</sequence>
<proteinExistence type="predicted"/>
<name>A0ACC3YTE4_COLTU</name>
<comment type="caution">
    <text evidence="1">The sequence shown here is derived from an EMBL/GenBank/DDBJ whole genome shotgun (WGS) entry which is preliminary data.</text>
</comment>
<evidence type="ECO:0000313" key="1">
    <source>
        <dbReference type="EMBL" id="KAL0935191.1"/>
    </source>
</evidence>
<gene>
    <name evidence="1" type="ORF">CTRU02_209782</name>
</gene>
<dbReference type="EMBL" id="VUJX02000006">
    <property type="protein sequence ID" value="KAL0935191.1"/>
    <property type="molecule type" value="Genomic_DNA"/>
</dbReference>
<organism evidence="1 2">
    <name type="scientific">Colletotrichum truncatum</name>
    <name type="common">Anthracnose fungus</name>
    <name type="synonym">Colletotrichum capsici</name>
    <dbReference type="NCBI Taxonomy" id="5467"/>
    <lineage>
        <taxon>Eukaryota</taxon>
        <taxon>Fungi</taxon>
        <taxon>Dikarya</taxon>
        <taxon>Ascomycota</taxon>
        <taxon>Pezizomycotina</taxon>
        <taxon>Sordariomycetes</taxon>
        <taxon>Hypocreomycetidae</taxon>
        <taxon>Glomerellales</taxon>
        <taxon>Glomerellaceae</taxon>
        <taxon>Colletotrichum</taxon>
        <taxon>Colletotrichum truncatum species complex</taxon>
    </lineage>
</organism>
<reference evidence="1 2" key="1">
    <citation type="journal article" date="2020" name="Phytopathology">
        <title>Genome Sequence Resources of Colletotrichum truncatum, C. plurivorum, C. musicola, and C. sojae: Four Species Pathogenic to Soybean (Glycine max).</title>
        <authorList>
            <person name="Rogerio F."/>
            <person name="Boufleur T.R."/>
            <person name="Ciampi-Guillardi M."/>
            <person name="Sukno S.A."/>
            <person name="Thon M.R."/>
            <person name="Massola Junior N.S."/>
            <person name="Baroncelli R."/>
        </authorList>
    </citation>
    <scope>NUCLEOTIDE SEQUENCE [LARGE SCALE GENOMIC DNA]</scope>
    <source>
        <strain evidence="1 2">CMES1059</strain>
    </source>
</reference>
<keyword evidence="2" id="KW-1185">Reference proteome</keyword>
<protein>
    <submittedName>
        <fullName evidence="1">Uncharacterized protein</fullName>
    </submittedName>
</protein>
<dbReference type="Proteomes" id="UP000805649">
    <property type="component" value="Unassembled WGS sequence"/>
</dbReference>
<evidence type="ECO:0000313" key="2">
    <source>
        <dbReference type="Proteomes" id="UP000805649"/>
    </source>
</evidence>